<feature type="domain" description="GH18" evidence="2">
    <location>
        <begin position="22"/>
        <end position="309"/>
    </location>
</feature>
<evidence type="ECO:0000313" key="4">
    <source>
        <dbReference type="Proteomes" id="UP001589810"/>
    </source>
</evidence>
<evidence type="ECO:0000313" key="3">
    <source>
        <dbReference type="EMBL" id="MFC0545344.1"/>
    </source>
</evidence>
<dbReference type="PANTHER" id="PTHR42976">
    <property type="entry name" value="BIFUNCTIONAL CHITINASE/LYSOZYME-RELATED"/>
    <property type="match status" value="1"/>
</dbReference>
<dbReference type="Proteomes" id="UP001589810">
    <property type="component" value="Unassembled WGS sequence"/>
</dbReference>
<evidence type="ECO:0000256" key="1">
    <source>
        <dbReference type="SAM" id="SignalP"/>
    </source>
</evidence>
<evidence type="ECO:0000259" key="2">
    <source>
        <dbReference type="PROSITE" id="PS51910"/>
    </source>
</evidence>
<dbReference type="CDD" id="cd06543">
    <property type="entry name" value="GH18_PF-ChiA-like"/>
    <property type="match status" value="1"/>
</dbReference>
<dbReference type="PANTHER" id="PTHR42976:SF1">
    <property type="entry name" value="GH18 DOMAIN-CONTAINING PROTEIN-RELATED"/>
    <property type="match status" value="1"/>
</dbReference>
<sequence>MKRLVPVLAAVGLVFAAAPAQAVTADQFVPYVDMTNPGMLDTAVSQHGVKAFTAAFVIGSGCDQIWGDTLPVGNDPATDGAISKAKAAGASVIISSGGAAGEPLAWTCTDQGKIDDGYQKIISSYGVTSLDFDIEGAAIADAAAAARQMTAISHLKAGNPGLTFSLTLPVLPSGLTGDGVNLIKAAHQAGVKVDNVNLMTMDYYAGNQDMGQAAIQATQHTLAQLQSVDSGYGYGNVGITPMIGTNDDNSTFSLDNARTVKSWADSNGIGRLAFWSINRDQSCSAFSPQASPTCSGVSQSPLAFADAFK</sequence>
<dbReference type="PROSITE" id="PS51910">
    <property type="entry name" value="GH18_2"/>
    <property type="match status" value="1"/>
</dbReference>
<reference evidence="3 4" key="1">
    <citation type="submission" date="2024-09" db="EMBL/GenBank/DDBJ databases">
        <authorList>
            <person name="Sun Q."/>
            <person name="Mori K."/>
        </authorList>
    </citation>
    <scope>NUCLEOTIDE SEQUENCE [LARGE SCALE GENOMIC DNA]</scope>
    <source>
        <strain evidence="3 4">TBRC 1432</strain>
    </source>
</reference>
<gene>
    <name evidence="3" type="ORF">ACFFH7_27805</name>
</gene>
<organism evidence="3 4">
    <name type="scientific">Kutzneria chonburiensis</name>
    <dbReference type="NCBI Taxonomy" id="1483604"/>
    <lineage>
        <taxon>Bacteria</taxon>
        <taxon>Bacillati</taxon>
        <taxon>Actinomycetota</taxon>
        <taxon>Actinomycetes</taxon>
        <taxon>Pseudonocardiales</taxon>
        <taxon>Pseudonocardiaceae</taxon>
        <taxon>Kutzneria</taxon>
    </lineage>
</organism>
<comment type="caution">
    <text evidence="3">The sequence shown here is derived from an EMBL/GenBank/DDBJ whole genome shotgun (WGS) entry which is preliminary data.</text>
</comment>
<feature type="chain" id="PRO_5047302526" evidence="1">
    <location>
        <begin position="23"/>
        <end position="309"/>
    </location>
</feature>
<keyword evidence="4" id="KW-1185">Reference proteome</keyword>
<dbReference type="InterPro" id="IPR001223">
    <property type="entry name" value="Glyco_hydro18_cat"/>
</dbReference>
<proteinExistence type="predicted"/>
<feature type="signal peptide" evidence="1">
    <location>
        <begin position="1"/>
        <end position="22"/>
    </location>
</feature>
<accession>A0ABV6MYH9</accession>
<dbReference type="InterPro" id="IPR017853">
    <property type="entry name" value="GH"/>
</dbReference>
<dbReference type="EMBL" id="JBHLUD010000009">
    <property type="protein sequence ID" value="MFC0545344.1"/>
    <property type="molecule type" value="Genomic_DNA"/>
</dbReference>
<dbReference type="SUPFAM" id="SSF51445">
    <property type="entry name" value="(Trans)glycosidases"/>
    <property type="match status" value="1"/>
</dbReference>
<protein>
    <submittedName>
        <fullName evidence="3">Chitinase</fullName>
    </submittedName>
</protein>
<dbReference type="Gene3D" id="3.20.20.80">
    <property type="entry name" value="Glycosidases"/>
    <property type="match status" value="1"/>
</dbReference>
<keyword evidence="1" id="KW-0732">Signal</keyword>
<name>A0ABV6MYH9_9PSEU</name>
<dbReference type="InterPro" id="IPR052750">
    <property type="entry name" value="GH18_Chitinase"/>
</dbReference>
<dbReference type="RefSeq" id="WP_273934763.1">
    <property type="nucleotide sequence ID" value="NZ_CP097263.1"/>
</dbReference>